<reference evidence="2" key="3">
    <citation type="journal article" date="2017" name="Nature">
        <title>Genome sequence of the progenitor of the wheat D genome Aegilops tauschii.</title>
        <authorList>
            <person name="Luo M.C."/>
            <person name="Gu Y.Q."/>
            <person name="Puiu D."/>
            <person name="Wang H."/>
            <person name="Twardziok S.O."/>
            <person name="Deal K.R."/>
            <person name="Huo N."/>
            <person name="Zhu T."/>
            <person name="Wang L."/>
            <person name="Wang Y."/>
            <person name="McGuire P.E."/>
            <person name="Liu S."/>
            <person name="Long H."/>
            <person name="Ramasamy R.K."/>
            <person name="Rodriguez J.C."/>
            <person name="Van S.L."/>
            <person name="Yuan L."/>
            <person name="Wang Z."/>
            <person name="Xia Z."/>
            <person name="Xiao L."/>
            <person name="Anderson O.D."/>
            <person name="Ouyang S."/>
            <person name="Liang Y."/>
            <person name="Zimin A.V."/>
            <person name="Pertea G."/>
            <person name="Qi P."/>
            <person name="Bennetzen J.L."/>
            <person name="Dai X."/>
            <person name="Dawson M.W."/>
            <person name="Muller H.G."/>
            <person name="Kugler K."/>
            <person name="Rivarola-Duarte L."/>
            <person name="Spannagl M."/>
            <person name="Mayer K.F.X."/>
            <person name="Lu F.H."/>
            <person name="Bevan M.W."/>
            <person name="Leroy P."/>
            <person name="Li P."/>
            <person name="You F.M."/>
            <person name="Sun Q."/>
            <person name="Liu Z."/>
            <person name="Lyons E."/>
            <person name="Wicker T."/>
            <person name="Salzberg S.L."/>
            <person name="Devos K.M."/>
            <person name="Dvorak J."/>
        </authorList>
    </citation>
    <scope>NUCLEOTIDE SEQUENCE [LARGE SCALE GENOMIC DNA]</scope>
    <source>
        <strain evidence="2">cv. AL8/78</strain>
    </source>
</reference>
<dbReference type="SUPFAM" id="SSF103473">
    <property type="entry name" value="MFS general substrate transporter"/>
    <property type="match status" value="1"/>
</dbReference>
<accession>A0A452YDH7</accession>
<sequence length="164" mass="17646">MPAKTGLINGQVQELTQAPGGTSSALCSLHTHLPPLSLATIHTQGASMAGTTRLEAGGSDGEYTQDGTTDLHGNPILRSKRGGWRACAFVVVYEVFERMAYYGISSNLVLYLTTELHQGTVLSANNVTNWVGTIWMTPVIGAYIADAHLGRYRTFMVASIIYLL</sequence>
<organism evidence="2 3">
    <name type="scientific">Aegilops tauschii subsp. strangulata</name>
    <name type="common">Goatgrass</name>
    <dbReference type="NCBI Taxonomy" id="200361"/>
    <lineage>
        <taxon>Eukaryota</taxon>
        <taxon>Viridiplantae</taxon>
        <taxon>Streptophyta</taxon>
        <taxon>Embryophyta</taxon>
        <taxon>Tracheophyta</taxon>
        <taxon>Spermatophyta</taxon>
        <taxon>Magnoliopsida</taxon>
        <taxon>Liliopsida</taxon>
        <taxon>Poales</taxon>
        <taxon>Poaceae</taxon>
        <taxon>BOP clade</taxon>
        <taxon>Pooideae</taxon>
        <taxon>Triticodae</taxon>
        <taxon>Triticeae</taxon>
        <taxon>Triticinae</taxon>
        <taxon>Aegilops</taxon>
    </lineage>
</organism>
<keyword evidence="3" id="KW-1185">Reference proteome</keyword>
<reference evidence="2" key="5">
    <citation type="journal article" date="2021" name="G3 (Bethesda)">
        <title>Aegilops tauschii genome assembly Aet v5.0 features greater sequence contiguity and improved annotation.</title>
        <authorList>
            <person name="Wang L."/>
            <person name="Zhu T."/>
            <person name="Rodriguez J.C."/>
            <person name="Deal K.R."/>
            <person name="Dubcovsky J."/>
            <person name="McGuire P.E."/>
            <person name="Lux T."/>
            <person name="Spannagl M."/>
            <person name="Mayer K.F.X."/>
            <person name="Baldrich P."/>
            <person name="Meyers B.C."/>
            <person name="Huo N."/>
            <person name="Gu Y.Q."/>
            <person name="Zhou H."/>
            <person name="Devos K.M."/>
            <person name="Bennetzen J.L."/>
            <person name="Unver T."/>
            <person name="Budak H."/>
            <person name="Gulick P.J."/>
            <person name="Galiba G."/>
            <person name="Kalapos B."/>
            <person name="Nelson D.R."/>
            <person name="Li P."/>
            <person name="You F.M."/>
            <person name="Luo M.C."/>
            <person name="Dvorak J."/>
        </authorList>
    </citation>
    <scope>NUCLEOTIDE SEQUENCE [LARGE SCALE GENOMIC DNA]</scope>
    <source>
        <strain evidence="2">cv. AL8/78</strain>
    </source>
</reference>
<protein>
    <submittedName>
        <fullName evidence="2">Uncharacterized protein</fullName>
    </submittedName>
</protein>
<evidence type="ECO:0000313" key="2">
    <source>
        <dbReference type="EnsemblPlants" id="AET1Gv20381500.2"/>
    </source>
</evidence>
<reference evidence="3" key="1">
    <citation type="journal article" date="2014" name="Science">
        <title>Ancient hybridizations among the ancestral genomes of bread wheat.</title>
        <authorList>
            <consortium name="International Wheat Genome Sequencing Consortium,"/>
            <person name="Marcussen T."/>
            <person name="Sandve S.R."/>
            <person name="Heier L."/>
            <person name="Spannagl M."/>
            <person name="Pfeifer M."/>
            <person name="Jakobsen K.S."/>
            <person name="Wulff B.B."/>
            <person name="Steuernagel B."/>
            <person name="Mayer K.F."/>
            <person name="Olsen O.A."/>
        </authorList>
    </citation>
    <scope>NUCLEOTIDE SEQUENCE [LARGE SCALE GENOMIC DNA]</scope>
    <source>
        <strain evidence="3">cv. AL8/78</strain>
    </source>
</reference>
<proteinExistence type="predicted"/>
<feature type="region of interest" description="Disordered" evidence="1">
    <location>
        <begin position="51"/>
        <end position="70"/>
    </location>
</feature>
<dbReference type="Gene3D" id="1.20.1250.20">
    <property type="entry name" value="MFS general substrate transporter like domains"/>
    <property type="match status" value="1"/>
</dbReference>
<dbReference type="Proteomes" id="UP000015105">
    <property type="component" value="Chromosome 1D"/>
</dbReference>
<evidence type="ECO:0000256" key="1">
    <source>
        <dbReference type="SAM" id="MobiDB-lite"/>
    </source>
</evidence>
<dbReference type="InterPro" id="IPR036259">
    <property type="entry name" value="MFS_trans_sf"/>
</dbReference>
<dbReference type="AlphaFoldDB" id="A0A452YDH7"/>
<reference evidence="3" key="2">
    <citation type="journal article" date="2017" name="Nat. Plants">
        <title>The Aegilops tauschii genome reveals multiple impacts of transposons.</title>
        <authorList>
            <person name="Zhao G."/>
            <person name="Zou C."/>
            <person name="Li K."/>
            <person name="Wang K."/>
            <person name="Li T."/>
            <person name="Gao L."/>
            <person name="Zhang X."/>
            <person name="Wang H."/>
            <person name="Yang Z."/>
            <person name="Liu X."/>
            <person name="Jiang W."/>
            <person name="Mao L."/>
            <person name="Kong X."/>
            <person name="Jiao Y."/>
            <person name="Jia J."/>
        </authorList>
    </citation>
    <scope>NUCLEOTIDE SEQUENCE [LARGE SCALE GENOMIC DNA]</scope>
    <source>
        <strain evidence="3">cv. AL8/78</strain>
    </source>
</reference>
<dbReference type="Gramene" id="AET1Gv20381500.2">
    <property type="protein sequence ID" value="AET1Gv20381500.2"/>
    <property type="gene ID" value="AET1Gv20381500"/>
</dbReference>
<reference evidence="2" key="4">
    <citation type="submission" date="2019-03" db="UniProtKB">
        <authorList>
            <consortium name="EnsemblPlants"/>
        </authorList>
    </citation>
    <scope>IDENTIFICATION</scope>
</reference>
<dbReference type="PANTHER" id="PTHR11654">
    <property type="entry name" value="OLIGOPEPTIDE TRANSPORTER-RELATED"/>
    <property type="match status" value="1"/>
</dbReference>
<name>A0A452YDH7_AEGTS</name>
<evidence type="ECO:0000313" key="3">
    <source>
        <dbReference type="Proteomes" id="UP000015105"/>
    </source>
</evidence>
<dbReference type="EnsemblPlants" id="AET1Gv20381500.2">
    <property type="protein sequence ID" value="AET1Gv20381500.2"/>
    <property type="gene ID" value="AET1Gv20381500"/>
</dbReference>